<comment type="pathway">
    <text evidence="1">Cell wall biogenesis; cell wall polysaccharide biosynthesis.</text>
</comment>
<accession>V6K5F3</accession>
<protein>
    <recommendedName>
        <fullName evidence="5">Glycosyltransferase 2-like domain-containing protein</fullName>
    </recommendedName>
</protein>
<sequence length="270" mass="29331">MHAEPAPDISVVVATRDRPADVLHLLNALRVCDTGAITEVILVDDASGRPLETPCGEWPFRLRLLRNDVRRGAAASRNLAAEAAHGQVLAFLDDDARPLPDWCAVLCETLTADRAAITGRVLPFDSGVVSRARQHRYDTRYDAHAPYSAVRFFAGGNSAVWTDRFRAAGGFPDLVTASDNGLVERVAEQGGEVIFVPELRVAHRNSKGARIAFREAWRSGRLAGGSRPVDCWRQFRGAARTQPWAADRPAAGLNTALQAAHSLARALPTR</sequence>
<evidence type="ECO:0000256" key="3">
    <source>
        <dbReference type="ARBA" id="ARBA00022676"/>
    </source>
</evidence>
<dbReference type="AlphaFoldDB" id="V6K5F3"/>
<dbReference type="HOGENOM" id="CLU_1030244_0_0_11"/>
<gene>
    <name evidence="6" type="ORF">M878_25070</name>
</gene>
<evidence type="ECO:0000313" key="7">
    <source>
        <dbReference type="Proteomes" id="UP000017984"/>
    </source>
</evidence>
<evidence type="ECO:0000259" key="5">
    <source>
        <dbReference type="Pfam" id="PF00535"/>
    </source>
</evidence>
<reference evidence="6 7" key="1">
    <citation type="journal article" date="2014" name="Genome Announc.">
        <title>Draft Genome Sequence of Streptomyces roseochromogenes subsp. oscitans DS 12.976, Producer of the Aminocoumarin Antibiotic Clorobiocin.</title>
        <authorList>
            <person name="Ruckert C."/>
            <person name="Kalinowski J."/>
            <person name="Heide L."/>
            <person name="Apel A.K."/>
        </authorList>
    </citation>
    <scope>NUCLEOTIDE SEQUENCE [LARGE SCALE GENOMIC DNA]</scope>
    <source>
        <strain evidence="6 7">DS 12.976</strain>
    </source>
</reference>
<evidence type="ECO:0000256" key="4">
    <source>
        <dbReference type="ARBA" id="ARBA00022679"/>
    </source>
</evidence>
<dbReference type="PANTHER" id="PTHR43179:SF12">
    <property type="entry name" value="GALACTOFURANOSYLTRANSFERASE GLFT2"/>
    <property type="match status" value="1"/>
</dbReference>
<dbReference type="EMBL" id="AWQX01000214">
    <property type="protein sequence ID" value="EST27273.1"/>
    <property type="molecule type" value="Genomic_DNA"/>
</dbReference>
<dbReference type="InterPro" id="IPR001173">
    <property type="entry name" value="Glyco_trans_2-like"/>
</dbReference>
<dbReference type="STRING" id="1352936.M878_25070"/>
<name>V6K5F3_STRRC</name>
<keyword evidence="4" id="KW-0808">Transferase</keyword>
<dbReference type="OrthoDB" id="153025at2"/>
<comment type="similarity">
    <text evidence="2">Belongs to the glycosyltransferase 2 family.</text>
</comment>
<evidence type="ECO:0000256" key="2">
    <source>
        <dbReference type="ARBA" id="ARBA00006739"/>
    </source>
</evidence>
<dbReference type="PANTHER" id="PTHR43179">
    <property type="entry name" value="RHAMNOSYLTRANSFERASE WBBL"/>
    <property type="match status" value="1"/>
</dbReference>
<keyword evidence="7" id="KW-1185">Reference proteome</keyword>
<proteinExistence type="inferred from homology"/>
<feature type="domain" description="Glycosyltransferase 2-like" evidence="5">
    <location>
        <begin position="10"/>
        <end position="160"/>
    </location>
</feature>
<comment type="caution">
    <text evidence="6">The sequence shown here is derived from an EMBL/GenBank/DDBJ whole genome shotgun (WGS) entry which is preliminary data.</text>
</comment>
<dbReference type="CDD" id="cd00761">
    <property type="entry name" value="Glyco_tranf_GTA_type"/>
    <property type="match status" value="1"/>
</dbReference>
<dbReference type="Pfam" id="PF00535">
    <property type="entry name" value="Glycos_transf_2"/>
    <property type="match status" value="1"/>
</dbReference>
<dbReference type="InterPro" id="IPR029044">
    <property type="entry name" value="Nucleotide-diphossugar_trans"/>
</dbReference>
<dbReference type="PATRIC" id="fig|1352936.5.peg.5225"/>
<organism evidence="6 7">
    <name type="scientific">Streptomyces roseochromogenus subsp. oscitans DS 12.976</name>
    <dbReference type="NCBI Taxonomy" id="1352936"/>
    <lineage>
        <taxon>Bacteria</taxon>
        <taxon>Bacillati</taxon>
        <taxon>Actinomycetota</taxon>
        <taxon>Actinomycetes</taxon>
        <taxon>Kitasatosporales</taxon>
        <taxon>Streptomycetaceae</taxon>
        <taxon>Streptomyces</taxon>
    </lineage>
</organism>
<dbReference type="Proteomes" id="UP000017984">
    <property type="component" value="Chromosome"/>
</dbReference>
<keyword evidence="3" id="KW-0328">Glycosyltransferase</keyword>
<dbReference type="SUPFAM" id="SSF53448">
    <property type="entry name" value="Nucleotide-diphospho-sugar transferases"/>
    <property type="match status" value="1"/>
</dbReference>
<evidence type="ECO:0000256" key="1">
    <source>
        <dbReference type="ARBA" id="ARBA00004776"/>
    </source>
</evidence>
<dbReference type="GO" id="GO:0016757">
    <property type="term" value="F:glycosyltransferase activity"/>
    <property type="evidence" value="ECO:0007669"/>
    <property type="project" value="UniProtKB-KW"/>
</dbReference>
<dbReference type="Gene3D" id="3.90.550.10">
    <property type="entry name" value="Spore Coat Polysaccharide Biosynthesis Protein SpsA, Chain A"/>
    <property type="match status" value="1"/>
</dbReference>
<evidence type="ECO:0000313" key="6">
    <source>
        <dbReference type="EMBL" id="EST27273.1"/>
    </source>
</evidence>
<dbReference type="RefSeq" id="WP_023549577.1">
    <property type="nucleotide sequence ID" value="NZ_CM002285.1"/>
</dbReference>